<protein>
    <recommendedName>
        <fullName evidence="3">Reverse transcriptase domain-containing protein</fullName>
    </recommendedName>
</protein>
<organism evidence="1 2">
    <name type="scientific">Ancylostoma duodenale</name>
    <dbReference type="NCBI Taxonomy" id="51022"/>
    <lineage>
        <taxon>Eukaryota</taxon>
        <taxon>Metazoa</taxon>
        <taxon>Ecdysozoa</taxon>
        <taxon>Nematoda</taxon>
        <taxon>Chromadorea</taxon>
        <taxon>Rhabditida</taxon>
        <taxon>Rhabditina</taxon>
        <taxon>Rhabditomorpha</taxon>
        <taxon>Strongyloidea</taxon>
        <taxon>Ancylostomatidae</taxon>
        <taxon>Ancylostomatinae</taxon>
        <taxon>Ancylostoma</taxon>
    </lineage>
</organism>
<dbReference type="AlphaFoldDB" id="A0A0C2DV82"/>
<keyword evidence="2" id="KW-1185">Reference proteome</keyword>
<dbReference type="Proteomes" id="UP000054047">
    <property type="component" value="Unassembled WGS sequence"/>
</dbReference>
<reference evidence="1 2" key="1">
    <citation type="submission" date="2013-12" db="EMBL/GenBank/DDBJ databases">
        <title>Draft genome of the parsitic nematode Ancylostoma duodenale.</title>
        <authorList>
            <person name="Mitreva M."/>
        </authorList>
    </citation>
    <scope>NUCLEOTIDE SEQUENCE [LARGE SCALE GENOMIC DNA]</scope>
    <source>
        <strain evidence="1 2">Zhejiang</strain>
    </source>
</reference>
<sequence>MLLNLRFTDNVVLIGNNTAEMDQLLNELNEVGKVIGPETTMKETQMMAKQRWDNRTAQLD</sequence>
<accession>A0A0C2DV82</accession>
<evidence type="ECO:0000313" key="2">
    <source>
        <dbReference type="Proteomes" id="UP000054047"/>
    </source>
</evidence>
<proteinExistence type="predicted"/>
<name>A0A0C2DV82_9BILA</name>
<evidence type="ECO:0008006" key="3">
    <source>
        <dbReference type="Google" id="ProtNLM"/>
    </source>
</evidence>
<gene>
    <name evidence="1" type="ORF">ANCDUO_02906</name>
</gene>
<evidence type="ECO:0000313" key="1">
    <source>
        <dbReference type="EMBL" id="KIH66767.1"/>
    </source>
</evidence>
<dbReference type="OrthoDB" id="410104at2759"/>
<dbReference type="EMBL" id="KN726971">
    <property type="protein sequence ID" value="KIH66767.1"/>
    <property type="molecule type" value="Genomic_DNA"/>
</dbReference>